<dbReference type="GO" id="GO:0007021">
    <property type="term" value="P:tubulin complex assembly"/>
    <property type="evidence" value="ECO:0007669"/>
    <property type="project" value="UniProtKB-UniRule"/>
</dbReference>
<keyword evidence="7" id="KW-0175">Coiled coil</keyword>
<evidence type="ECO:0000256" key="5">
    <source>
        <dbReference type="ARBA" id="ARBA00026055"/>
    </source>
</evidence>
<keyword evidence="6" id="KW-0963">Cytoplasm</keyword>
<dbReference type="GO" id="GO:0048487">
    <property type="term" value="F:beta-tubulin binding"/>
    <property type="evidence" value="ECO:0007669"/>
    <property type="project" value="InterPro"/>
</dbReference>
<reference evidence="8" key="1">
    <citation type="journal article" date="2013" name="Nature">
        <title>The genomes of four tapeworm species reveal adaptations to parasitism.</title>
        <authorList>
            <person name="Tsai I.J."/>
            <person name="Zarowiecki M."/>
            <person name="Holroyd N."/>
            <person name="Garciarrubio A."/>
            <person name="Sanchez-Flores A."/>
            <person name="Brooks K.L."/>
            <person name="Tracey A."/>
            <person name="Bobes R.J."/>
            <person name="Fragoso G."/>
            <person name="Sciutto E."/>
            <person name="Aslett M."/>
            <person name="Beasley H."/>
            <person name="Bennett H.M."/>
            <person name="Cai J."/>
            <person name="Camicia F."/>
            <person name="Clark R."/>
            <person name="Cucher M."/>
            <person name="De Silva N."/>
            <person name="Day T.A."/>
            <person name="Deplazes P."/>
            <person name="Estrada K."/>
            <person name="Fernandez C."/>
            <person name="Holland P.W."/>
            <person name="Hou J."/>
            <person name="Hu S."/>
            <person name="Huckvale T."/>
            <person name="Hung S.S."/>
            <person name="Kamenetzky L."/>
            <person name="Keane J.A."/>
            <person name="Kiss F."/>
            <person name="Koziol U."/>
            <person name="Lambert O."/>
            <person name="Liu K."/>
            <person name="Luo X."/>
            <person name="Luo Y."/>
            <person name="Macchiaroli N."/>
            <person name="Nichol S."/>
            <person name="Paps J."/>
            <person name="Parkinson J."/>
            <person name="Pouchkina-Stantcheva N."/>
            <person name="Riddiford N."/>
            <person name="Rosenzvit M."/>
            <person name="Salinas G."/>
            <person name="Wasmuth J.D."/>
            <person name="Zamanian M."/>
            <person name="Zheng Y."/>
            <person name="Cai X."/>
            <person name="Soberon X."/>
            <person name="Olson P.D."/>
            <person name="Laclette J.P."/>
            <person name="Brehm K."/>
            <person name="Berriman M."/>
            <person name="Garciarrubio A."/>
            <person name="Bobes R.J."/>
            <person name="Fragoso G."/>
            <person name="Sanchez-Flores A."/>
            <person name="Estrada K."/>
            <person name="Cevallos M.A."/>
            <person name="Morett E."/>
            <person name="Gonzalez V."/>
            <person name="Portillo T."/>
            <person name="Ochoa-Leyva A."/>
            <person name="Jose M.V."/>
            <person name="Sciutto E."/>
            <person name="Landa A."/>
            <person name="Jimenez L."/>
            <person name="Valdes V."/>
            <person name="Carrero J.C."/>
            <person name="Larralde C."/>
            <person name="Morales-Montor J."/>
            <person name="Limon-Lason J."/>
            <person name="Soberon X."/>
            <person name="Laclette J.P."/>
        </authorList>
    </citation>
    <scope>NUCLEOTIDE SEQUENCE [LARGE SCALE GENOMIC DNA]</scope>
</reference>
<evidence type="ECO:0000256" key="2">
    <source>
        <dbReference type="ARBA" id="ARBA00006806"/>
    </source>
</evidence>
<dbReference type="GO" id="GO:0005874">
    <property type="term" value="C:microtubule"/>
    <property type="evidence" value="ECO:0007669"/>
    <property type="project" value="UniProtKB-KW"/>
</dbReference>
<evidence type="ECO:0000256" key="6">
    <source>
        <dbReference type="RuleBase" id="RU364030"/>
    </source>
</evidence>
<evidence type="ECO:0000256" key="3">
    <source>
        <dbReference type="ARBA" id="ARBA00015002"/>
    </source>
</evidence>
<organism evidence="8 9">
    <name type="scientific">Echinococcus multilocularis</name>
    <name type="common">Fox tapeworm</name>
    <dbReference type="NCBI Taxonomy" id="6211"/>
    <lineage>
        <taxon>Eukaryota</taxon>
        <taxon>Metazoa</taxon>
        <taxon>Spiralia</taxon>
        <taxon>Lophotrochozoa</taxon>
        <taxon>Platyhelminthes</taxon>
        <taxon>Cestoda</taxon>
        <taxon>Eucestoda</taxon>
        <taxon>Cyclophyllidea</taxon>
        <taxon>Taeniidae</taxon>
        <taxon>Echinococcus</taxon>
    </lineage>
</organism>
<dbReference type="EMBL" id="LN902842">
    <property type="protein sequence ID" value="CDS39638.1"/>
    <property type="molecule type" value="Genomic_DNA"/>
</dbReference>
<dbReference type="InterPro" id="IPR004226">
    <property type="entry name" value="TBCA"/>
</dbReference>
<dbReference type="Gene3D" id="1.20.58.90">
    <property type="match status" value="1"/>
</dbReference>
<evidence type="ECO:0000256" key="1">
    <source>
        <dbReference type="ARBA" id="ARBA00003046"/>
    </source>
</evidence>
<comment type="subunit">
    <text evidence="5 6">Supercomplex made of cofactors A to E. Cofactors A and D function by capturing and stabilizing tubulin in a quasi-native conformation. Cofactor E binds to the cofactor D-tubulin complex; interaction with cofactor C then causes the release of tubulin polypeptides that are committed to the native state.</text>
</comment>
<evidence type="ECO:0000256" key="4">
    <source>
        <dbReference type="ARBA" id="ARBA00023186"/>
    </source>
</evidence>
<dbReference type="SUPFAM" id="SSF46988">
    <property type="entry name" value="Tubulin chaperone cofactor A"/>
    <property type="match status" value="1"/>
</dbReference>
<dbReference type="AlphaFoldDB" id="A0A068YBE8"/>
<dbReference type="InterPro" id="IPR036126">
    <property type="entry name" value="TBCA_sf"/>
</dbReference>
<gene>
    <name evidence="8" type="ORF">EmuJ_000718000</name>
</gene>
<keyword evidence="9" id="KW-1185">Reference proteome</keyword>
<dbReference type="GO" id="GO:0007023">
    <property type="term" value="P:post-chaperonin tubulin folding pathway"/>
    <property type="evidence" value="ECO:0007669"/>
    <property type="project" value="UniProtKB-UniRule"/>
</dbReference>
<keyword evidence="6" id="KW-0206">Cytoskeleton</keyword>
<feature type="coiled-coil region" evidence="7">
    <location>
        <begin position="13"/>
        <end position="40"/>
    </location>
</feature>
<proteinExistence type="inferred from homology"/>
<accession>A0A068YBE8</accession>
<dbReference type="STRING" id="6211.A0A068YBE8"/>
<comment type="function">
    <text evidence="1">Tubulin-folding protein; involved in the early step of the tubulin folding pathway.</text>
</comment>
<reference evidence="8" key="2">
    <citation type="submission" date="2015-11" db="EMBL/GenBank/DDBJ databases">
        <authorList>
            <person name="Zhang Y."/>
            <person name="Guo Z."/>
        </authorList>
    </citation>
    <scope>NUCLEOTIDE SEQUENCE</scope>
</reference>
<dbReference type="Pfam" id="PF02970">
    <property type="entry name" value="TBCA"/>
    <property type="match status" value="1"/>
</dbReference>
<keyword evidence="4 6" id="KW-0143">Chaperone</keyword>
<evidence type="ECO:0000313" key="8">
    <source>
        <dbReference type="EMBL" id="CDS39638.1"/>
    </source>
</evidence>
<evidence type="ECO:0000313" key="9">
    <source>
        <dbReference type="Proteomes" id="UP000017246"/>
    </source>
</evidence>
<comment type="subcellular location">
    <subcellularLocation>
        <location evidence="6">Cytoplasm</location>
        <location evidence="6">Cytoskeleton</location>
    </subcellularLocation>
</comment>
<comment type="similarity">
    <text evidence="2 6">Belongs to the TBCA family.</text>
</comment>
<name>A0A068YBE8_ECHMU</name>
<evidence type="ECO:0000256" key="7">
    <source>
        <dbReference type="SAM" id="Coils"/>
    </source>
</evidence>
<dbReference type="Proteomes" id="UP000017246">
    <property type="component" value="Unassembled WGS sequence"/>
</dbReference>
<keyword evidence="6" id="KW-0493">Microtubule</keyword>
<sequence>MPRILDFVSLRSRPMLLKDKAKYEEELVDLQRDLEEKKASGADEYMIKKACELIDESRMMPWQIARICATMRNTSVPKSSSLGGLDLTPRRPHLVRDRPLPKTIHLHPTHHLYNCFCLGLIHYKALCLIAVQEIKLLWFTP</sequence>
<protein>
    <recommendedName>
        <fullName evidence="3 6">Tubulin-specific chaperone A</fullName>
    </recommendedName>
</protein>
<dbReference type="OrthoDB" id="296187at2759"/>